<accession>A0A1A6G1U7</accession>
<dbReference type="AlphaFoldDB" id="A0A1A6G1U7"/>
<evidence type="ECO:0000313" key="2">
    <source>
        <dbReference type="Proteomes" id="UP000092124"/>
    </source>
</evidence>
<keyword evidence="2" id="KW-1185">Reference proteome</keyword>
<name>A0A1A6G1U7_NEOLE</name>
<evidence type="ECO:0000313" key="1">
    <source>
        <dbReference type="EMBL" id="OBS59362.1"/>
    </source>
</evidence>
<sequence length="77" mass="8471">MNVVAGGYLPEKLVEISLVKIFQRHLIMPTATCWCPELTSCLTQHLVEVCHMLLVVPQTASICSSPSWNSSPSLIMS</sequence>
<gene>
    <name evidence="1" type="ORF">A6R68_09510</name>
</gene>
<proteinExistence type="predicted"/>
<reference evidence="1 2" key="1">
    <citation type="submission" date="2016-06" db="EMBL/GenBank/DDBJ databases">
        <title>The Draft Genome Sequence and Annotation of the Desert Woodrat Neotoma lepida.</title>
        <authorList>
            <person name="Campbell M."/>
            <person name="Oakeson K.F."/>
            <person name="Yandell M."/>
            <person name="Halpert J.R."/>
            <person name="Dearing D."/>
        </authorList>
    </citation>
    <scope>NUCLEOTIDE SEQUENCE [LARGE SCALE GENOMIC DNA]</scope>
    <source>
        <strain evidence="1">417</strain>
        <tissue evidence="1">Liver</tissue>
    </source>
</reference>
<comment type="caution">
    <text evidence="1">The sequence shown here is derived from an EMBL/GenBank/DDBJ whole genome shotgun (WGS) entry which is preliminary data.</text>
</comment>
<dbReference type="EMBL" id="LZPO01108149">
    <property type="protein sequence ID" value="OBS59362.1"/>
    <property type="molecule type" value="Genomic_DNA"/>
</dbReference>
<dbReference type="Proteomes" id="UP000092124">
    <property type="component" value="Unassembled WGS sequence"/>
</dbReference>
<organism evidence="1 2">
    <name type="scientific">Neotoma lepida</name>
    <name type="common">Desert woodrat</name>
    <dbReference type="NCBI Taxonomy" id="56216"/>
    <lineage>
        <taxon>Eukaryota</taxon>
        <taxon>Metazoa</taxon>
        <taxon>Chordata</taxon>
        <taxon>Craniata</taxon>
        <taxon>Vertebrata</taxon>
        <taxon>Euteleostomi</taxon>
        <taxon>Mammalia</taxon>
        <taxon>Eutheria</taxon>
        <taxon>Euarchontoglires</taxon>
        <taxon>Glires</taxon>
        <taxon>Rodentia</taxon>
        <taxon>Myomorpha</taxon>
        <taxon>Muroidea</taxon>
        <taxon>Cricetidae</taxon>
        <taxon>Neotominae</taxon>
        <taxon>Neotoma</taxon>
    </lineage>
</organism>
<protein>
    <submittedName>
        <fullName evidence="1">Uncharacterized protein</fullName>
    </submittedName>
</protein>